<accession>A0A0E9SRF6</accession>
<proteinExistence type="predicted"/>
<reference evidence="1" key="1">
    <citation type="submission" date="2014-11" db="EMBL/GenBank/DDBJ databases">
        <authorList>
            <person name="Amaro Gonzalez C."/>
        </authorList>
    </citation>
    <scope>NUCLEOTIDE SEQUENCE</scope>
</reference>
<reference evidence="1" key="2">
    <citation type="journal article" date="2015" name="Fish Shellfish Immunol.">
        <title>Early steps in the European eel (Anguilla anguilla)-Vibrio vulnificus interaction in the gills: Role of the RtxA13 toxin.</title>
        <authorList>
            <person name="Callol A."/>
            <person name="Pajuelo D."/>
            <person name="Ebbesson L."/>
            <person name="Teles M."/>
            <person name="MacKenzie S."/>
            <person name="Amaro C."/>
        </authorList>
    </citation>
    <scope>NUCLEOTIDE SEQUENCE</scope>
</reference>
<sequence length="24" mass="2429">MSCRDGVSFSGSLLVATGAISEIK</sequence>
<evidence type="ECO:0000313" key="1">
    <source>
        <dbReference type="EMBL" id="JAH43886.1"/>
    </source>
</evidence>
<protein>
    <submittedName>
        <fullName evidence="1">Uncharacterized protein</fullName>
    </submittedName>
</protein>
<dbReference type="AlphaFoldDB" id="A0A0E9SRF6"/>
<name>A0A0E9SRF6_ANGAN</name>
<dbReference type="EMBL" id="GBXM01078433">
    <property type="protein sequence ID" value="JAH30144.1"/>
    <property type="molecule type" value="Transcribed_RNA"/>
</dbReference>
<dbReference type="EMBL" id="GBXM01064691">
    <property type="protein sequence ID" value="JAH43886.1"/>
    <property type="molecule type" value="Transcribed_RNA"/>
</dbReference>
<organism evidence="1">
    <name type="scientific">Anguilla anguilla</name>
    <name type="common">European freshwater eel</name>
    <name type="synonym">Muraena anguilla</name>
    <dbReference type="NCBI Taxonomy" id="7936"/>
    <lineage>
        <taxon>Eukaryota</taxon>
        <taxon>Metazoa</taxon>
        <taxon>Chordata</taxon>
        <taxon>Craniata</taxon>
        <taxon>Vertebrata</taxon>
        <taxon>Euteleostomi</taxon>
        <taxon>Actinopterygii</taxon>
        <taxon>Neopterygii</taxon>
        <taxon>Teleostei</taxon>
        <taxon>Anguilliformes</taxon>
        <taxon>Anguillidae</taxon>
        <taxon>Anguilla</taxon>
    </lineage>
</organism>